<name>A0AAJ0GCC3_9PEZI</name>
<gene>
    <name evidence="1" type="ORF">LTR09_005631</name>
</gene>
<dbReference type="EMBL" id="JAWDJX010000016">
    <property type="protein sequence ID" value="KAK3053462.1"/>
    <property type="molecule type" value="Genomic_DNA"/>
</dbReference>
<dbReference type="Proteomes" id="UP001271007">
    <property type="component" value="Unassembled WGS sequence"/>
</dbReference>
<proteinExistence type="predicted"/>
<organism evidence="1 2">
    <name type="scientific">Extremus antarcticus</name>
    <dbReference type="NCBI Taxonomy" id="702011"/>
    <lineage>
        <taxon>Eukaryota</taxon>
        <taxon>Fungi</taxon>
        <taxon>Dikarya</taxon>
        <taxon>Ascomycota</taxon>
        <taxon>Pezizomycotina</taxon>
        <taxon>Dothideomycetes</taxon>
        <taxon>Dothideomycetidae</taxon>
        <taxon>Mycosphaerellales</taxon>
        <taxon>Extremaceae</taxon>
        <taxon>Extremus</taxon>
    </lineage>
</organism>
<dbReference type="PANTHER" id="PTHR38846">
    <property type="entry name" value="C3H1-TYPE DOMAIN-CONTAINING PROTEIN"/>
    <property type="match status" value="1"/>
</dbReference>
<reference evidence="1" key="1">
    <citation type="submission" date="2023-04" db="EMBL/GenBank/DDBJ databases">
        <title>Black Yeasts Isolated from many extreme environments.</title>
        <authorList>
            <person name="Coleine C."/>
            <person name="Stajich J.E."/>
            <person name="Selbmann L."/>
        </authorList>
    </citation>
    <scope>NUCLEOTIDE SEQUENCE</scope>
    <source>
        <strain evidence="1">CCFEE 5312</strain>
    </source>
</reference>
<keyword evidence="2" id="KW-1185">Reference proteome</keyword>
<protein>
    <submittedName>
        <fullName evidence="1">Uncharacterized protein</fullName>
    </submittedName>
</protein>
<evidence type="ECO:0000313" key="1">
    <source>
        <dbReference type="EMBL" id="KAK3053462.1"/>
    </source>
</evidence>
<dbReference type="AlphaFoldDB" id="A0AAJ0GCC3"/>
<accession>A0AAJ0GCC3</accession>
<dbReference type="PANTHER" id="PTHR38846:SF1">
    <property type="entry name" value="C3H1-TYPE DOMAIN-CONTAINING PROTEIN"/>
    <property type="match status" value="1"/>
</dbReference>
<sequence length="178" mass="19826">MTRTRPNPDATTNAATERLEQLRVRGAAGAVTGAHTPETEAPVVASKLAAWQARCREIGAEEGPSIKQCKKNVHKAVPDYFTDQYGTSGERLPSWQQLCRDAGVEKGTSIKQCKKHLEKSFINIIDFVTAKKNDGQVHTYATASALRNYIKRGGPSKRFPLDQGKDNYLLKWMLIRVR</sequence>
<comment type="caution">
    <text evidence="1">The sequence shown here is derived from an EMBL/GenBank/DDBJ whole genome shotgun (WGS) entry which is preliminary data.</text>
</comment>
<evidence type="ECO:0000313" key="2">
    <source>
        <dbReference type="Proteomes" id="UP001271007"/>
    </source>
</evidence>